<dbReference type="SUPFAM" id="SSF51338">
    <property type="entry name" value="Composite domain of metallo-dependent hydrolases"/>
    <property type="match status" value="1"/>
</dbReference>
<dbReference type="InterPro" id="IPR011059">
    <property type="entry name" value="Metal-dep_hydrolase_composite"/>
</dbReference>
<dbReference type="EMBL" id="FWEV01000044">
    <property type="protein sequence ID" value="SLM28460.1"/>
    <property type="molecule type" value="Genomic_DNA"/>
</dbReference>
<sequence length="591" mass="64894">MENLCADLILFNGKIHTLDQTCLIDSSIRKRAFYSREQCSQDSITCPTAVAIYGRRIRAVGDDRTILAMSGTDTRKIDLENRLVLPGFTDTHFHFYEWALNYDNLDLANLKSFSELQKAIVQRAALLKPGQWIIGQGFNESDWPENRMPHRIDLDIVAPDNPVCIWRCDLHLAVANSMALGLAGIGSFSEPSALASGFSGSSDYVIDRDESGIPTGVLKELAPNMIKRVIPPLSEAHLLKNMEKAIAHAHSLGLTGIHDVRLMGGAEGADALGAWQTLRSSGKLKIRCHVTLPGDMTDHAVALGLRTGFGDDYLRVGHLKFFSDGGMGARTAWVTEKYLDGEFGMPLTPIEDIREAALKADRAGLSCMVHAVGDRACREVIRMFADIENGNRLLNRQSPNGIAHKQESEAVLFPSLHIPHRIEHVQMILPEDLKALSLLENIAVSCQPNNMSIDISMIEQCAGKRGKYAYALKSILETGVPMMLSSDAPVADPNPFAGIYSAVTRKRMDGTPEEGWYPRQALSILEAVKGYTLTPAMATGQGDRLGSISKGKLADMVVLDQDIFKCVPEKIAKTKVDITIFDGNVVYTRHE</sequence>
<dbReference type="PANTHER" id="PTHR22642">
    <property type="entry name" value="IMIDAZOLONEPROPIONASE"/>
    <property type="match status" value="1"/>
</dbReference>
<dbReference type="AlphaFoldDB" id="A0A1W1H7J7"/>
<reference evidence="2 3" key="1">
    <citation type="submission" date="2017-03" db="EMBL/GenBank/DDBJ databases">
        <authorList>
            <person name="Afonso C.L."/>
            <person name="Miller P.J."/>
            <person name="Scott M.A."/>
            <person name="Spackman E."/>
            <person name="Goraichik I."/>
            <person name="Dimitrov K.M."/>
            <person name="Suarez D.L."/>
            <person name="Swayne D.E."/>
        </authorList>
    </citation>
    <scope>NUCLEOTIDE SEQUENCE [LARGE SCALE GENOMIC DNA]</scope>
    <source>
        <strain evidence="2">PRJEB14757</strain>
    </source>
</reference>
<accession>A0A1W1H7J7</accession>
<dbReference type="Pfam" id="PF07969">
    <property type="entry name" value="Amidohydro_3"/>
    <property type="match status" value="1"/>
</dbReference>
<keyword evidence="2" id="KW-0378">Hydrolase</keyword>
<keyword evidence="3" id="KW-1185">Reference proteome</keyword>
<dbReference type="RefSeq" id="WP_080805146.1">
    <property type="nucleotide sequence ID" value="NZ_LT828549.1"/>
</dbReference>
<dbReference type="OrthoDB" id="5485695at2"/>
<protein>
    <submittedName>
        <fullName evidence="2">Putative metal-dependent hydrolase (TIM-barrel fold family protein)</fullName>
    </submittedName>
</protein>
<name>A0A1W1H7J7_9BACT</name>
<dbReference type="InterPro" id="IPR032466">
    <property type="entry name" value="Metal_Hydrolase"/>
</dbReference>
<dbReference type="CDD" id="cd01300">
    <property type="entry name" value="YtcJ_like"/>
    <property type="match status" value="1"/>
</dbReference>
<feature type="domain" description="Amidohydrolase 3" evidence="1">
    <location>
        <begin position="77"/>
        <end position="587"/>
    </location>
</feature>
<evidence type="ECO:0000259" key="1">
    <source>
        <dbReference type="Pfam" id="PF07969"/>
    </source>
</evidence>
<dbReference type="GO" id="GO:0016810">
    <property type="term" value="F:hydrolase activity, acting on carbon-nitrogen (but not peptide) bonds"/>
    <property type="evidence" value="ECO:0007669"/>
    <property type="project" value="InterPro"/>
</dbReference>
<dbReference type="Gene3D" id="3.20.20.140">
    <property type="entry name" value="Metal-dependent hydrolases"/>
    <property type="match status" value="1"/>
</dbReference>
<dbReference type="PANTHER" id="PTHR22642:SF2">
    <property type="entry name" value="PROTEIN LONG AFTER FAR-RED 3"/>
    <property type="match status" value="1"/>
</dbReference>
<evidence type="ECO:0000313" key="2">
    <source>
        <dbReference type="EMBL" id="SLM28460.1"/>
    </source>
</evidence>
<gene>
    <name evidence="2" type="ORF">MTBBW1_1380007</name>
</gene>
<organism evidence="2 3">
    <name type="scientific">Desulfamplus magnetovallimortis</name>
    <dbReference type="NCBI Taxonomy" id="1246637"/>
    <lineage>
        <taxon>Bacteria</taxon>
        <taxon>Pseudomonadati</taxon>
        <taxon>Thermodesulfobacteriota</taxon>
        <taxon>Desulfobacteria</taxon>
        <taxon>Desulfobacterales</taxon>
        <taxon>Desulfobacteraceae</taxon>
        <taxon>Desulfamplus</taxon>
    </lineage>
</organism>
<dbReference type="InterPro" id="IPR013108">
    <property type="entry name" value="Amidohydro_3"/>
</dbReference>
<dbReference type="Proteomes" id="UP000191931">
    <property type="component" value="Unassembled WGS sequence"/>
</dbReference>
<dbReference type="InterPro" id="IPR033932">
    <property type="entry name" value="YtcJ-like"/>
</dbReference>
<proteinExistence type="predicted"/>
<dbReference type="Gene3D" id="2.30.40.10">
    <property type="entry name" value="Urease, subunit C, domain 1"/>
    <property type="match status" value="1"/>
</dbReference>
<evidence type="ECO:0000313" key="3">
    <source>
        <dbReference type="Proteomes" id="UP000191931"/>
    </source>
</evidence>
<dbReference type="STRING" id="1246637.MTBBW1_1380007"/>
<dbReference type="SUPFAM" id="SSF51556">
    <property type="entry name" value="Metallo-dependent hydrolases"/>
    <property type="match status" value="1"/>
</dbReference>
<dbReference type="Gene3D" id="3.10.310.70">
    <property type="match status" value="1"/>
</dbReference>